<dbReference type="eggNOG" id="KOG3241">
    <property type="taxonomic scope" value="Eukaryota"/>
</dbReference>
<dbReference type="GeneTree" id="ENSGT00440000033805"/>
<dbReference type="AlphaFoldDB" id="H3AWK0"/>
<dbReference type="Proteomes" id="UP000008672">
    <property type="component" value="Unassembled WGS sequence"/>
</dbReference>
<feature type="region of interest" description="Disordered" evidence="1">
    <location>
        <begin position="112"/>
        <end position="211"/>
    </location>
</feature>
<reference evidence="2" key="2">
    <citation type="submission" date="2025-08" db="UniProtKB">
        <authorList>
            <consortium name="Ensembl"/>
        </authorList>
    </citation>
    <scope>IDENTIFICATION</scope>
</reference>
<dbReference type="HOGENOM" id="CLU_087756_1_0_1"/>
<keyword evidence="3" id="KW-1185">Reference proteome</keyword>
<dbReference type="KEGG" id="lcm:102348841"/>
<dbReference type="PANTHER" id="PTHR22876:SF5">
    <property type="entry name" value="CHROMOSOME 9 OPEN READING FRAME 85"/>
    <property type="match status" value="1"/>
</dbReference>
<gene>
    <name evidence="2" type="primary">C9orf85</name>
</gene>
<reference evidence="2" key="3">
    <citation type="submission" date="2025-09" db="UniProtKB">
        <authorList>
            <consortium name="Ensembl"/>
        </authorList>
    </citation>
    <scope>IDENTIFICATION</scope>
</reference>
<dbReference type="Pfam" id="PF10217">
    <property type="entry name" value="DUF2039"/>
    <property type="match status" value="1"/>
</dbReference>
<dbReference type="EMBL" id="AFYH01122798">
    <property type="status" value="NOT_ANNOTATED_CDS"/>
    <property type="molecule type" value="Genomic_DNA"/>
</dbReference>
<proteinExistence type="predicted"/>
<sequence>MSSQRGNVARRRPQKYQNTTVFKNNKYDTSVVLKKVNAKVHDGVCQRCIEVLEWKVKFKKYKPLTIPKKCVKCLQKTVKDSYRIMCKPCALKLELCAKCGKKEEIVVPLNESQEKLETEAAETGHRKKCKSSRKADDDNDDFDLDSDFDDSFEEEDHQINMSKKPPEQNSSQIDVAQKAVRSHKELLMKADTAEKPNLPDLSEMTLNSNRN</sequence>
<accession>H3AWK0</accession>
<dbReference type="InterPro" id="IPR019351">
    <property type="entry name" value="DUF2039"/>
</dbReference>
<dbReference type="Ensembl" id="ENSLACT00000014120.1">
    <property type="protein sequence ID" value="ENSLACP00000014021.1"/>
    <property type="gene ID" value="ENSLACG00000012342.1"/>
</dbReference>
<evidence type="ECO:0000313" key="3">
    <source>
        <dbReference type="Proteomes" id="UP000008672"/>
    </source>
</evidence>
<dbReference type="EMBL" id="AFYH01122800">
    <property type="status" value="NOT_ANNOTATED_CDS"/>
    <property type="molecule type" value="Genomic_DNA"/>
</dbReference>
<dbReference type="OMA" id="MNFERTE"/>
<dbReference type="EMBL" id="AFYH01122799">
    <property type="status" value="NOT_ANNOTATED_CDS"/>
    <property type="molecule type" value="Genomic_DNA"/>
</dbReference>
<dbReference type="OrthoDB" id="446723at2759"/>
<reference evidence="3" key="1">
    <citation type="submission" date="2011-08" db="EMBL/GenBank/DDBJ databases">
        <title>The draft genome of Latimeria chalumnae.</title>
        <authorList>
            <person name="Di Palma F."/>
            <person name="Alfoldi J."/>
            <person name="Johnson J."/>
            <person name="Berlin A."/>
            <person name="Gnerre S."/>
            <person name="Jaffe D."/>
            <person name="MacCallum I."/>
            <person name="Young S."/>
            <person name="Walker B.J."/>
            <person name="Lander E."/>
            <person name="Lindblad-Toh K."/>
        </authorList>
    </citation>
    <scope>NUCLEOTIDE SEQUENCE [LARGE SCALE GENOMIC DNA]</scope>
    <source>
        <strain evidence="3">Wild caught</strain>
    </source>
</reference>
<feature type="compositionally biased region" description="Basic and acidic residues" evidence="1">
    <location>
        <begin position="182"/>
        <end position="194"/>
    </location>
</feature>
<feature type="compositionally biased region" description="Basic and acidic residues" evidence="1">
    <location>
        <begin position="112"/>
        <end position="124"/>
    </location>
</feature>
<name>H3AWK0_LATCH</name>
<dbReference type="STRING" id="7897.ENSLACP00000014021"/>
<evidence type="ECO:0000256" key="1">
    <source>
        <dbReference type="SAM" id="MobiDB-lite"/>
    </source>
</evidence>
<protein>
    <submittedName>
        <fullName evidence="2">Chromosome 9 open reading frame 85</fullName>
    </submittedName>
</protein>
<dbReference type="PANTHER" id="PTHR22876">
    <property type="entry name" value="ZGC:101016"/>
    <property type="match status" value="1"/>
</dbReference>
<dbReference type="InParanoid" id="H3AWK0"/>
<evidence type="ECO:0000313" key="2">
    <source>
        <dbReference type="Ensembl" id="ENSLACP00000014021.1"/>
    </source>
</evidence>
<dbReference type="EMBL" id="AFYH01122797">
    <property type="status" value="NOT_ANNOTATED_CDS"/>
    <property type="molecule type" value="Genomic_DNA"/>
</dbReference>
<dbReference type="EMBL" id="AFYH01122796">
    <property type="status" value="NOT_ANNOTATED_CDS"/>
    <property type="molecule type" value="Genomic_DNA"/>
</dbReference>
<organism evidence="2 3">
    <name type="scientific">Latimeria chalumnae</name>
    <name type="common">Coelacanth</name>
    <dbReference type="NCBI Taxonomy" id="7897"/>
    <lineage>
        <taxon>Eukaryota</taxon>
        <taxon>Metazoa</taxon>
        <taxon>Chordata</taxon>
        <taxon>Craniata</taxon>
        <taxon>Vertebrata</taxon>
        <taxon>Euteleostomi</taxon>
        <taxon>Coelacanthiformes</taxon>
        <taxon>Coelacanthidae</taxon>
        <taxon>Latimeria</taxon>
    </lineage>
</organism>
<dbReference type="FunCoup" id="H3AWK0">
    <property type="interactions" value="633"/>
</dbReference>
<feature type="compositionally biased region" description="Acidic residues" evidence="1">
    <location>
        <begin position="137"/>
        <end position="156"/>
    </location>
</feature>
<dbReference type="Bgee" id="ENSLACG00000012342">
    <property type="expression patterns" value="Expressed in chordate pharynx and 3 other cell types or tissues"/>
</dbReference>